<reference evidence="1" key="1">
    <citation type="submission" date="2019-08" db="EMBL/GenBank/DDBJ databases">
        <authorList>
            <person name="Kucharzyk K."/>
            <person name="Murdoch R.W."/>
            <person name="Higgins S."/>
            <person name="Loffler F."/>
        </authorList>
    </citation>
    <scope>NUCLEOTIDE SEQUENCE</scope>
</reference>
<accession>A0A645C2M9</accession>
<proteinExistence type="predicted"/>
<sequence length="166" mass="19782">MLPPDRESESHPGTSPWRTGPCWEKNRLLPYPSPGSTFLTQQAPYRRRINCLRAKCKFSRTQSCREQGLRRPPYRSRRLIRFLKLSGNPPFPKRRRARWQRPPPKWQKILNRIWSMNRPPTNTPPFLFWTSRRAWLRARLWVSCASTRQGFPIPYALSVSTRRLLA</sequence>
<dbReference type="EMBL" id="VSSQ01024405">
    <property type="protein sequence ID" value="MPM71902.1"/>
    <property type="molecule type" value="Genomic_DNA"/>
</dbReference>
<evidence type="ECO:0000313" key="1">
    <source>
        <dbReference type="EMBL" id="MPM71902.1"/>
    </source>
</evidence>
<comment type="caution">
    <text evidence="1">The sequence shown here is derived from an EMBL/GenBank/DDBJ whole genome shotgun (WGS) entry which is preliminary data.</text>
</comment>
<name>A0A645C2M9_9ZZZZ</name>
<organism evidence="1">
    <name type="scientific">bioreactor metagenome</name>
    <dbReference type="NCBI Taxonomy" id="1076179"/>
    <lineage>
        <taxon>unclassified sequences</taxon>
        <taxon>metagenomes</taxon>
        <taxon>ecological metagenomes</taxon>
    </lineage>
</organism>
<dbReference type="AlphaFoldDB" id="A0A645C2M9"/>
<protein>
    <submittedName>
        <fullName evidence="1">Uncharacterized protein</fullName>
    </submittedName>
</protein>
<gene>
    <name evidence="1" type="ORF">SDC9_118873</name>
</gene>